<sequence>MREVWTGIGETKQDVDHEYEADNNRQMKTEIVNFSFNISLQMFFVISSKRTADSFYIRNEQIHNINRRVNGQAFNETGRSGSPLQLKSKDFKFSAFGDAQGPAEFGSEEELTKNALIAWKLMK</sequence>
<protein>
    <submittedName>
        <fullName evidence="1">Uncharacterized protein</fullName>
    </submittedName>
</protein>
<dbReference type="AlphaFoldDB" id="A0A074Z7K2"/>
<organism evidence="1 2">
    <name type="scientific">Opisthorchis viverrini</name>
    <name type="common">Southeast Asian liver fluke</name>
    <dbReference type="NCBI Taxonomy" id="6198"/>
    <lineage>
        <taxon>Eukaryota</taxon>
        <taxon>Metazoa</taxon>
        <taxon>Spiralia</taxon>
        <taxon>Lophotrochozoa</taxon>
        <taxon>Platyhelminthes</taxon>
        <taxon>Trematoda</taxon>
        <taxon>Digenea</taxon>
        <taxon>Opisthorchiida</taxon>
        <taxon>Opisthorchiata</taxon>
        <taxon>Opisthorchiidae</taxon>
        <taxon>Opisthorchis</taxon>
    </lineage>
</organism>
<reference evidence="1 2" key="1">
    <citation type="submission" date="2013-11" db="EMBL/GenBank/DDBJ databases">
        <title>Opisthorchis viverrini - life in the bile duct.</title>
        <authorList>
            <person name="Young N.D."/>
            <person name="Nagarajan N."/>
            <person name="Lin S.J."/>
            <person name="Korhonen P.K."/>
            <person name="Jex A.R."/>
            <person name="Hall R.S."/>
            <person name="Safavi-Hemami H."/>
            <person name="Kaewkong W."/>
            <person name="Bertrand D."/>
            <person name="Gao S."/>
            <person name="Seet Q."/>
            <person name="Wongkham S."/>
            <person name="Teh B.T."/>
            <person name="Wongkham C."/>
            <person name="Intapan P.M."/>
            <person name="Maleewong W."/>
            <person name="Yang X."/>
            <person name="Hu M."/>
            <person name="Wang Z."/>
            <person name="Hofmann A."/>
            <person name="Sternberg P.W."/>
            <person name="Tan P."/>
            <person name="Wang J."/>
            <person name="Gasser R.B."/>
        </authorList>
    </citation>
    <scope>NUCLEOTIDE SEQUENCE [LARGE SCALE GENOMIC DNA]</scope>
</reference>
<evidence type="ECO:0000313" key="2">
    <source>
        <dbReference type="Proteomes" id="UP000054324"/>
    </source>
</evidence>
<dbReference type="EMBL" id="KL597300">
    <property type="protein sequence ID" value="KER19175.1"/>
    <property type="molecule type" value="Genomic_DNA"/>
</dbReference>
<proteinExistence type="predicted"/>
<name>A0A074Z7K2_OPIVI</name>
<dbReference type="GeneID" id="20326132"/>
<dbReference type="CTD" id="20326132"/>
<accession>A0A074Z7K2</accession>
<keyword evidence="2" id="KW-1185">Reference proteome</keyword>
<gene>
    <name evidence="1" type="ORF">T265_11964</name>
</gene>
<dbReference type="KEGG" id="ovi:T265_11964"/>
<dbReference type="RefSeq" id="XP_009177079.1">
    <property type="nucleotide sequence ID" value="XM_009178815.1"/>
</dbReference>
<evidence type="ECO:0000313" key="1">
    <source>
        <dbReference type="EMBL" id="KER19175.1"/>
    </source>
</evidence>
<dbReference type="Proteomes" id="UP000054324">
    <property type="component" value="Unassembled WGS sequence"/>
</dbReference>